<reference evidence="1 2" key="3">
    <citation type="journal article" date="2004" name="Nature">
        <title>Finishing the euchromatic sequence of the human genome.</title>
        <authorList>
            <consortium name="International Human Genome Sequencing Consortium"/>
        </authorList>
    </citation>
    <scope>NUCLEOTIDE SEQUENCE [LARGE SCALE GENOMIC DNA]</scope>
</reference>
<dbReference type="GeneTree" id="ENSGT00940000158672"/>
<evidence type="ECO:0000313" key="2">
    <source>
        <dbReference type="Proteomes" id="UP000005640"/>
    </source>
</evidence>
<dbReference type="ExpressionAtlas" id="E9PIX3">
    <property type="expression patterns" value="baseline and differential"/>
</dbReference>
<dbReference type="Bgee" id="ENSG00000137225">
    <property type="expression patterns" value="Expressed in left testis and 104 other cell types or tissues"/>
</dbReference>
<gene>
    <name evidence="1" type="primary">CAPN11</name>
</gene>
<dbReference type="HOGENOM" id="CLU_3299159_0_0_1"/>
<organism evidence="1 2">
    <name type="scientific">Homo sapiens</name>
    <name type="common">Human</name>
    <dbReference type="NCBI Taxonomy" id="9606"/>
    <lineage>
        <taxon>Eukaryota</taxon>
        <taxon>Metazoa</taxon>
        <taxon>Chordata</taxon>
        <taxon>Craniata</taxon>
        <taxon>Vertebrata</taxon>
        <taxon>Euteleostomi</taxon>
        <taxon>Mammalia</taxon>
        <taxon>Eutheria</taxon>
        <taxon>Euarchontoglires</taxon>
        <taxon>Primates</taxon>
        <taxon>Haplorrhini</taxon>
        <taxon>Catarrhini</taxon>
        <taxon>Hominidae</taxon>
        <taxon>Homo</taxon>
    </lineage>
</organism>
<reference evidence="1" key="4">
    <citation type="submission" date="2025-08" db="UniProtKB">
        <authorList>
            <consortium name="Ensembl"/>
        </authorList>
    </citation>
    <scope>IDENTIFICATION</scope>
</reference>
<sequence>MLYSPGPQESSTPSVLGAARVEAAWSDCTVQGHGVVCLIV</sequence>
<evidence type="ECO:0000313" key="1">
    <source>
        <dbReference type="Ensembl" id="ENSP00000431963.1"/>
    </source>
</evidence>
<reference evidence="1 2" key="1">
    <citation type="journal article" date="2001" name="Nature">
        <title>Initial sequencing and analysis of the human genome.</title>
        <authorList>
            <consortium name="International Human Genome Sequencing Consortium"/>
            <person name="Lander E.S."/>
            <person name="Linton L.M."/>
            <person name="Birren B."/>
            <person name="Nusbaum C."/>
            <person name="Zody M.C."/>
            <person name="Baldwin J."/>
            <person name="Devon K."/>
            <person name="Dewar K."/>
            <person name="Doyle M."/>
            <person name="FitzHugh W."/>
            <person name="Funke R."/>
            <person name="Gage D."/>
            <person name="Harris K."/>
            <person name="Heaford A."/>
            <person name="Howland J."/>
            <person name="Kann L."/>
            <person name="Lehoczky J."/>
            <person name="LeVine R."/>
            <person name="McEwan P."/>
            <person name="McKernan K."/>
            <person name="Meldrim J."/>
            <person name="Mesirov J.P."/>
            <person name="Miranda C."/>
            <person name="Morris W."/>
            <person name="Naylor J."/>
            <person name="Raymond C."/>
            <person name="Rosetti M."/>
            <person name="Santos R."/>
            <person name="Sheridan A."/>
            <person name="Sougnez C."/>
            <person name="Stange-Thomann N."/>
            <person name="Stojanovic N."/>
            <person name="Subramanian A."/>
            <person name="Wyman D."/>
            <person name="Rogers J."/>
            <person name="Sulston J."/>
            <person name="Ainscough R."/>
            <person name="Beck S."/>
            <person name="Bentley D."/>
            <person name="Burton J."/>
            <person name="Clee C."/>
            <person name="Carter N."/>
            <person name="Coulson A."/>
            <person name="Deadman R."/>
            <person name="Deloukas P."/>
            <person name="Dunham A."/>
            <person name="Dunham I."/>
            <person name="Durbin R."/>
            <person name="French L."/>
            <person name="Grafham D."/>
            <person name="Gregory S."/>
            <person name="Hubbard T."/>
            <person name="Humphray S."/>
            <person name="Hunt A."/>
            <person name="Jones M."/>
            <person name="Lloyd C."/>
            <person name="McMurray A."/>
            <person name="Matthews L."/>
            <person name="Mercer S."/>
            <person name="Milne S."/>
            <person name="Mullikin J.C."/>
            <person name="Mungall A."/>
            <person name="Plumb R."/>
            <person name="Ross M."/>
            <person name="Shownkeen R."/>
            <person name="Sims S."/>
            <person name="Waterston R.H."/>
            <person name="Wilson R.K."/>
            <person name="Hillier L.W."/>
            <person name="McPherson J.D."/>
            <person name="Marra M.A."/>
            <person name="Mardis E.R."/>
            <person name="Fulton L.A."/>
            <person name="Chinwalla A.T."/>
            <person name="Pepin K.H."/>
            <person name="Gish W.R."/>
            <person name="Chissoe S.L."/>
            <person name="Wendl M.C."/>
            <person name="Delehaunty K.D."/>
            <person name="Miner T.L."/>
            <person name="Delehaunty A."/>
            <person name="Kramer J.B."/>
            <person name="Cook L.L."/>
            <person name="Fulton R.S."/>
            <person name="Johnson D.L."/>
            <person name="Minx P.J."/>
            <person name="Clifton S.W."/>
            <person name="Hawkins T."/>
            <person name="Branscomb E."/>
            <person name="Predki P."/>
            <person name="Richardson P."/>
            <person name="Wenning S."/>
            <person name="Slezak T."/>
            <person name="Doggett N."/>
            <person name="Cheng J.F."/>
            <person name="Olsen A."/>
            <person name="Lucas S."/>
            <person name="Elkin C."/>
            <person name="Uberbacher E."/>
            <person name="Frazier M."/>
            <person name="Gibbs R.A."/>
            <person name="Muzny D.M."/>
            <person name="Scherer S.E."/>
            <person name="Bouck J.B."/>
            <person name="Sodergren E.J."/>
            <person name="Worley K.C."/>
            <person name="Rives C.M."/>
            <person name="Gorrell J.H."/>
            <person name="Metzker M.L."/>
            <person name="Naylor S.L."/>
            <person name="Kucherlapati R.S."/>
            <person name="Nelson D.L."/>
            <person name="Weinstock G.M."/>
            <person name="Sakaki Y."/>
            <person name="Fujiyama A."/>
            <person name="Hattori M."/>
            <person name="Yada T."/>
            <person name="Toyoda A."/>
            <person name="Itoh T."/>
            <person name="Kawagoe C."/>
            <person name="Watanabe H."/>
            <person name="Totoki Y."/>
            <person name="Taylor T."/>
            <person name="Weissenbach J."/>
            <person name="Heilig R."/>
            <person name="Saurin W."/>
            <person name="Artiguenave F."/>
            <person name="Brottier P."/>
            <person name="Bruls T."/>
            <person name="Pelletier E."/>
            <person name="Robert C."/>
            <person name="Wincker P."/>
            <person name="Smith D.R."/>
            <person name="Doucette-Stamm L."/>
            <person name="Rubenfield M."/>
            <person name="Weinstock K."/>
            <person name="Lee H.M."/>
            <person name="Dubois J."/>
            <person name="Rosenthal A."/>
            <person name="Platzer M."/>
            <person name="Nyakatura G."/>
            <person name="Taudien S."/>
            <person name="Rump A."/>
            <person name="Yang H."/>
            <person name="Yu J."/>
            <person name="Wang J."/>
            <person name="Huang G."/>
            <person name="Gu J."/>
            <person name="Hood L."/>
            <person name="Rowen L."/>
            <person name="Madan A."/>
            <person name="Qin S."/>
            <person name="Davis R.W."/>
            <person name="Federspiel N.A."/>
            <person name="Abola A.P."/>
            <person name="Proctor M.J."/>
            <person name="Myers R.M."/>
            <person name="Schmutz J."/>
            <person name="Dickson M."/>
            <person name="Grimwood J."/>
            <person name="Cox D.R."/>
            <person name="Olson M.V."/>
            <person name="Kaul R."/>
            <person name="Raymond C."/>
            <person name="Shimizu N."/>
            <person name="Kawasaki K."/>
            <person name="Minoshima S."/>
            <person name="Evans G.A."/>
            <person name="Athanasiou M."/>
            <person name="Schultz R."/>
            <person name="Roe B.A."/>
            <person name="Chen F."/>
            <person name="Pan H."/>
            <person name="Ramser J."/>
            <person name="Lehrach H."/>
            <person name="Reinhardt R."/>
            <person name="McCombie W.R."/>
            <person name="de la Bastide M."/>
            <person name="Dedhia N."/>
            <person name="Blocker H."/>
            <person name="Hornischer K."/>
            <person name="Nordsiek G."/>
            <person name="Agarwala R."/>
            <person name="Aravind L."/>
            <person name="Bailey J.A."/>
            <person name="Bateman A."/>
            <person name="Batzoglou S."/>
            <person name="Birney E."/>
            <person name="Bork P."/>
            <person name="Brown D.G."/>
            <person name="Burge C.B."/>
            <person name="Cerutti L."/>
            <person name="Chen H.C."/>
            <person name="Church D."/>
            <person name="Clamp M."/>
            <person name="Copley R.R."/>
            <person name="Doerks T."/>
            <person name="Eddy S.R."/>
            <person name="Eichler E.E."/>
            <person name="Furey T.S."/>
            <person name="Galagan J."/>
            <person name="Gilbert J.G."/>
            <person name="Harmon C."/>
            <person name="Hayashizaki Y."/>
            <person name="Haussler D."/>
            <person name="Hermjakob H."/>
            <person name="Hokamp K."/>
            <person name="Jang W."/>
            <person name="Johnson L.S."/>
            <person name="Jones T.A."/>
            <person name="Kasif S."/>
            <person name="Kaspryzk A."/>
            <person name="Kennedy S."/>
            <person name="Kent W.J."/>
            <person name="Kitts P."/>
            <person name="Koonin E.V."/>
            <person name="Korf I."/>
            <person name="Kulp D."/>
            <person name="Lancet D."/>
            <person name="Lowe T.M."/>
            <person name="McLysaght A."/>
            <person name="Mikkelsen T."/>
            <person name="Moran J.V."/>
            <person name="Mulder N."/>
            <person name="Pollara V.J."/>
            <person name="Ponting C.P."/>
            <person name="Schuler G."/>
            <person name="Schultz J."/>
            <person name="Slater G."/>
            <person name="Smit A.F."/>
            <person name="Stupka E."/>
            <person name="Szustakowski J."/>
            <person name="Thierry-Mieg D."/>
            <person name="Thierry-Mieg J."/>
            <person name="Wagner L."/>
            <person name="Wallis J."/>
            <person name="Wheeler R."/>
            <person name="Williams A."/>
            <person name="Wolf Y.I."/>
            <person name="Wolfe K.H."/>
            <person name="Yang S.P."/>
            <person name="Yeh R.F."/>
            <person name="Collins F."/>
            <person name="Guyer M.S."/>
            <person name="Peterson J."/>
            <person name="Felsenfeld A."/>
            <person name="Wetterstrand K.A."/>
            <person name="Patrinos A."/>
            <person name="Morgan M.J."/>
            <person name="de Jong P."/>
            <person name="Catanese J.J."/>
            <person name="Osoegawa K."/>
            <person name="Shizuya H."/>
            <person name="Choi S."/>
            <person name="Chen Y.J."/>
        </authorList>
    </citation>
    <scope>NUCLEOTIDE SEQUENCE [LARGE SCALE GENOMIC DNA]</scope>
</reference>
<name>E9PIX3_HUMAN</name>
<dbReference type="HGNC" id="HGNC:1478">
    <property type="gene designation" value="CAPN11"/>
</dbReference>
<dbReference type="EMBL" id="AL365192">
    <property type="status" value="NOT_ANNOTATED_CDS"/>
    <property type="molecule type" value="Genomic_DNA"/>
</dbReference>
<dbReference type="OrthoDB" id="424753at2759"/>
<dbReference type="Ensembl" id="ENST00000526118.1">
    <property type="protein sequence ID" value="ENSP00000431963.1"/>
    <property type="gene ID" value="ENSG00000137225.13"/>
</dbReference>
<keyword evidence="2" id="KW-1185">Reference proteome</keyword>
<accession>E9PIX3</accession>
<dbReference type="VEuPathDB" id="HostDB:ENSG00000137225"/>
<proteinExistence type="predicted"/>
<reference evidence="1" key="5">
    <citation type="submission" date="2025-09" db="UniProtKB">
        <authorList>
            <consortium name="Ensembl"/>
        </authorList>
    </citation>
    <scope>IDENTIFICATION</scope>
</reference>
<dbReference type="OpenTargets" id="ENSG00000137225"/>
<dbReference type="Proteomes" id="UP000005640">
    <property type="component" value="Chromosome 6"/>
</dbReference>
<dbReference type="AlphaFoldDB" id="E9PIX3"/>
<reference evidence="1 2" key="2">
    <citation type="journal article" date="2003" name="Nature">
        <title>The DNA sequence and analysis of human chromosome 6.</title>
        <authorList>
            <person name="Mungall A.J."/>
            <person name="Palmer S.A."/>
            <person name="Sims S.K."/>
            <person name="Edwards C.A."/>
            <person name="Ashurst J.L."/>
            <person name="Wilming L."/>
            <person name="Jones M.C."/>
            <person name="Horton R."/>
            <person name="Hunt S.E."/>
            <person name="Scott C.E."/>
            <person name="Gilbert J.G."/>
            <person name="Clamp M.E."/>
            <person name="Bethel G."/>
            <person name="Milne S."/>
            <person name="Ainscough R."/>
            <person name="Almeida J.P."/>
            <person name="Ambrose K.D."/>
            <person name="Andrews T.D."/>
            <person name="Ashwell R.I."/>
            <person name="Babbage A.K."/>
            <person name="Bagguley C.L."/>
            <person name="Bailey J."/>
            <person name="Banerjee R."/>
            <person name="Barker D.J."/>
            <person name="Barlow K.F."/>
            <person name="Bates K."/>
            <person name="Beare D.M."/>
            <person name="Beasley H."/>
            <person name="Beasley O."/>
            <person name="Bird C.P."/>
            <person name="Blakey S."/>
            <person name="Bray-Allen S."/>
            <person name="Brook J."/>
            <person name="Brown A.J."/>
            <person name="Brown J.Y."/>
            <person name="Burford D.C."/>
            <person name="Burrill W."/>
            <person name="Burton J."/>
            <person name="Carder C."/>
            <person name="Carter N.P."/>
            <person name="Chapman J.C."/>
            <person name="Clark S.Y."/>
            <person name="Clark G."/>
            <person name="Clee C.M."/>
            <person name="Clegg S."/>
            <person name="Cobley V."/>
            <person name="Collier R.E."/>
            <person name="Collins J.E."/>
            <person name="Colman L.K."/>
            <person name="Corby N.R."/>
            <person name="Coville G.J."/>
            <person name="Culley K.M."/>
            <person name="Dhami P."/>
            <person name="Davies J."/>
            <person name="Dunn M."/>
            <person name="Earthrowl M.E."/>
            <person name="Ellington A.E."/>
            <person name="Evans K.A."/>
            <person name="Faulkner L."/>
            <person name="Francis M.D."/>
            <person name="Frankish A."/>
            <person name="Frankland J."/>
            <person name="French L."/>
            <person name="Garner P."/>
            <person name="Garnett J."/>
            <person name="Ghori M.J."/>
            <person name="Gilby L.M."/>
            <person name="Gillson C.J."/>
            <person name="Glithero R.J."/>
            <person name="Grafham D.V."/>
            <person name="Grant M."/>
            <person name="Gribble S."/>
            <person name="Griffiths C."/>
            <person name="Griffiths M."/>
            <person name="Hall R."/>
            <person name="Halls K.S."/>
            <person name="Hammond S."/>
            <person name="Harley J.L."/>
            <person name="Hart E.A."/>
            <person name="Heath P.D."/>
            <person name="Heathcott R."/>
            <person name="Holmes S.J."/>
            <person name="Howden P.J."/>
            <person name="Howe K.L."/>
            <person name="Howell G.R."/>
            <person name="Huckle E."/>
            <person name="Humphray S.J."/>
            <person name="Humphries M.D."/>
            <person name="Hunt A.R."/>
            <person name="Johnson C.M."/>
            <person name="Joy A.A."/>
            <person name="Kay M."/>
            <person name="Keenan S.J."/>
            <person name="Kimberley A.M."/>
            <person name="King A."/>
            <person name="Laird G.K."/>
            <person name="Langford C."/>
            <person name="Lawlor S."/>
            <person name="Leongamornlert D.A."/>
            <person name="Leversha M."/>
            <person name="Lloyd C.R."/>
            <person name="Lloyd D.M."/>
            <person name="Loveland J.E."/>
            <person name="Lovell J."/>
            <person name="Martin S."/>
            <person name="Mashreghi-Mohammadi M."/>
            <person name="Maslen G.L."/>
            <person name="Matthews L."/>
            <person name="McCann O.T."/>
            <person name="McLaren S.J."/>
            <person name="McLay K."/>
            <person name="McMurray A."/>
            <person name="Moore M.J."/>
            <person name="Mullikin J.C."/>
            <person name="Niblett D."/>
            <person name="Nickerson T."/>
            <person name="Novik K.L."/>
            <person name="Oliver K."/>
            <person name="Overton-Larty E.K."/>
            <person name="Parker A."/>
            <person name="Patel R."/>
            <person name="Pearce A.V."/>
            <person name="Peck A.I."/>
            <person name="Phillimore B."/>
            <person name="Phillips S."/>
            <person name="Plumb R.W."/>
            <person name="Porter K.M."/>
            <person name="Ramsey Y."/>
            <person name="Ranby S.A."/>
            <person name="Rice C.M."/>
            <person name="Ross M.T."/>
            <person name="Searle S.M."/>
            <person name="Sehra H.K."/>
            <person name="Sheridan E."/>
            <person name="Skuce C.D."/>
            <person name="Smith S."/>
            <person name="Smith M."/>
            <person name="Spraggon L."/>
            <person name="Squares S.L."/>
            <person name="Steward C.A."/>
            <person name="Sycamore N."/>
            <person name="Tamlyn-Hall G."/>
            <person name="Tester J."/>
            <person name="Theaker A.J."/>
            <person name="Thomas D.W."/>
            <person name="Thorpe A."/>
            <person name="Tracey A."/>
            <person name="Tromans A."/>
            <person name="Tubby B."/>
            <person name="Wall M."/>
            <person name="Wallis J.M."/>
            <person name="West A.P."/>
            <person name="White S.S."/>
            <person name="Whitehead S.L."/>
            <person name="Whittaker H."/>
            <person name="Wild A."/>
            <person name="Willey D.J."/>
            <person name="Wilmer T.E."/>
            <person name="Wood J.M."/>
            <person name="Wray P.W."/>
            <person name="Wyatt J.C."/>
            <person name="Young L."/>
            <person name="Younger R.M."/>
            <person name="Bentley D.R."/>
            <person name="Coulson A."/>
            <person name="Durbin R."/>
            <person name="Hubbard T."/>
            <person name="Sulston J.E."/>
            <person name="Dunham I."/>
            <person name="Rogers J."/>
            <person name="Beck S."/>
        </authorList>
    </citation>
    <scope>NUCLEOTIDE SEQUENCE [LARGE SCALE GENOMIC DNA]</scope>
</reference>
<protein>
    <submittedName>
        <fullName evidence="1">Calpain 11</fullName>
    </submittedName>
</protein>
<dbReference type="UCSC" id="uc063ovl.1">
    <property type="organism name" value="human"/>
</dbReference>